<dbReference type="SUPFAM" id="SSF117281">
    <property type="entry name" value="Kelch motif"/>
    <property type="match status" value="1"/>
</dbReference>
<dbReference type="InterPro" id="IPR013320">
    <property type="entry name" value="ConA-like_dom_sf"/>
</dbReference>
<dbReference type="InterPro" id="IPR018765">
    <property type="entry name" value="DUF2341"/>
</dbReference>
<dbReference type="Gene3D" id="2.60.120.200">
    <property type="match status" value="1"/>
</dbReference>
<name>A0A061RV63_9CHLO</name>
<feature type="compositionally biased region" description="Low complexity" evidence="3">
    <location>
        <begin position="30"/>
        <end position="42"/>
    </location>
</feature>
<accession>A0A061RV63</accession>
<dbReference type="PANTHER" id="PTHR46093:SF18">
    <property type="entry name" value="FIBRONECTIN TYPE-III DOMAIN-CONTAINING PROTEIN"/>
    <property type="match status" value="1"/>
</dbReference>
<dbReference type="Pfam" id="PF24681">
    <property type="entry name" value="Kelch_KLHDC2_KLHL20_DRC7"/>
    <property type="match status" value="1"/>
</dbReference>
<dbReference type="PANTHER" id="PTHR46093">
    <property type="entry name" value="ACYL-COA-BINDING DOMAIN-CONTAINING PROTEIN 5"/>
    <property type="match status" value="1"/>
</dbReference>
<dbReference type="Pfam" id="PF13385">
    <property type="entry name" value="Laminin_G_3"/>
    <property type="match status" value="1"/>
</dbReference>
<keyword evidence="2" id="KW-0677">Repeat</keyword>
<dbReference type="InterPro" id="IPR013783">
    <property type="entry name" value="Ig-like_fold"/>
</dbReference>
<feature type="region of interest" description="Disordered" evidence="3">
    <location>
        <begin position="50"/>
        <end position="69"/>
    </location>
</feature>
<proteinExistence type="predicted"/>
<keyword evidence="1" id="KW-0880">Kelch repeat</keyword>
<organism evidence="5">
    <name type="scientific">Tetraselmis sp. GSL018</name>
    <dbReference type="NCBI Taxonomy" id="582737"/>
    <lineage>
        <taxon>Eukaryota</taxon>
        <taxon>Viridiplantae</taxon>
        <taxon>Chlorophyta</taxon>
        <taxon>core chlorophytes</taxon>
        <taxon>Chlorodendrophyceae</taxon>
        <taxon>Chlorodendrales</taxon>
        <taxon>Chlorodendraceae</taxon>
        <taxon>Tetraselmis</taxon>
    </lineage>
</organism>
<sequence>MANGASASTGQPLCSTSTKGHANARGAPNARSPARTGSSSRATARRFGRAAGALSPSPTGRRLGTAAQSSASLLTECSWTRTAGRRGRPLEQHTGQRVLLVGSERLRNDTRFFGQIAQIGLGGFAHWENTAPIANLEEYLRRLPYSSQLNGNCPGGGASVQLRNISHISLFGDAMSLDGKVPGIMQLLSNISYDFETDWRDTTVFGLPRTGDNDHVKSDEISHFVVTMRNKCRRKRPVGGADLSAAILLPTKPDVEFPLSLVDTMDGNYHAEFNVSDVVEAFNGICSRDYKVRIVWENDTNVFTPALTTTRELEIRPSVTSPVTTNIFKPSDNDDTGCFGVVNRWRIQARDAQRCVKLPLLPDEREDRFRVRLTGPAEIEAEVVYVPGSTGVYDVYWFAPVAGTYHLTAYLDVPGWGWEPIHGSGMCVDVCAGKSLEFRGSDELENEGWIEIRSEPAGLNNLELADPEGFTMEAWFLIAGTARKGAAGVSQSTDRPYLLLKHGHISGEIVTDRHIKGYSLGFDPAYENITATVYCSLGRYREVVADIRTFVDNTWIHVAAVYNLTAYSLYLDGELASQALFDEALPPHPNLYNHPLTIGMGFRGSIDEVTLWRRPRTHDEIVQNMFCPPYLSLEDVAGYWSFNGFTLRDDRSGTRPAAYLMGAGAGCVPMSPEATDKANGYESTCLVAETRCLKHSMFLPIISDINPLKVSAYGRGMGAPSPRYSEVSGPGLSSARAYDFETDILTVHMRDQCGFKYNRGFPFGRSPANPTIEDPNTPRVAALVTSTTQPFELIYYTDDPPLQSLPYGYPITEEGPLEPTVVATHEYGPCILSMDIQEAENSGTTFEMPVRATKKGNSYLDIRLLGAPLTSYRTPIMLSDKYNETQFAPYVLPIKSGPPVAIEFVSDLRMVYAGVPAGVTVLLKDEGGNRVGPEFPISASIHVVGISNGGPEYPSKVTYLGDGLYHILLTAPSAGPYSLSVVLEPMPEVLLAITASVGFPVMASPARPLLTASFAVPVEAHRFEHSAVVFNDELYVWGGAGAITGAHRSDMWRLQLNSKDPRHGALAWRKPVSVSLSSATDNRVTLKVFVNTLELLQAGRVQDSCADVAFVMPPRTELEEEHLLPYHMDRYPGCGSESTIFWVTLDRDISSPGETTIYMLYGNPHPHQVDYEQSAEALEFYDGFEDGVDGSMRGTRLKPSTPCGSVIPDSSFEVTSELSFAGSKSLKGVFGDRGAAEYILGKTLNAFTMRAAFYDNNAINSSHFMSPNYDRCRVTMGGKPLAPNPDEEVLDAVSTAMGSFSLSHVFRLCVSTPWTSTDTTRSARWRQLEVTSTPEDGLKILINGETVKTTDPITLDRVFLSAGFGIDNATVPGLPMSMAMWDDVFVAALTPTATADAAPISSDEPVAWIPRRVWEPVPLAEGSPAPPSRQGQCTFFHAEDLFVFGGERAGYAFRDLWRFSFSNRSWTLVADGPIPARHDAACFVMPDEGLLVVHGGKSERSILSDAWAYNLTTAEWVELDMSAGQRFGHSAVLIDRAAYIFGGFSGSGFSNNLVSCTQQRATVFQCQGFTSNPEVMPRFAHTAFAHGVYMYVHGGTNLESRSGLADTWRYSTTVFTWERVDDTEAGKAALQHNGLISQPLHLAGDSRHGGFIVHGGTNSRNQTVHYLTL</sequence>
<gene>
    <name evidence="5" type="ORF">TSPGSL018_19357</name>
</gene>
<dbReference type="EMBL" id="GBEZ01008808">
    <property type="protein sequence ID" value="JAC76752.1"/>
    <property type="molecule type" value="Transcribed_RNA"/>
</dbReference>
<evidence type="ECO:0000259" key="4">
    <source>
        <dbReference type="Pfam" id="PF10102"/>
    </source>
</evidence>
<evidence type="ECO:0000313" key="5">
    <source>
        <dbReference type="EMBL" id="JAC76752.1"/>
    </source>
</evidence>
<protein>
    <recommendedName>
        <fullName evidence="4">DUF2341 domain-containing protein</fullName>
    </recommendedName>
</protein>
<dbReference type="Gene3D" id="2.120.10.80">
    <property type="entry name" value="Kelch-type beta propeller"/>
    <property type="match status" value="1"/>
</dbReference>
<feature type="region of interest" description="Disordered" evidence="3">
    <location>
        <begin position="1"/>
        <end position="43"/>
    </location>
</feature>
<evidence type="ECO:0000256" key="2">
    <source>
        <dbReference type="ARBA" id="ARBA00022737"/>
    </source>
</evidence>
<evidence type="ECO:0000256" key="1">
    <source>
        <dbReference type="ARBA" id="ARBA00022441"/>
    </source>
</evidence>
<reference evidence="5" key="1">
    <citation type="submission" date="2014-05" db="EMBL/GenBank/DDBJ databases">
        <title>The transcriptome of the halophilic microalga Tetraselmis sp. GSL018 isolated from the Great Salt Lake, Utah.</title>
        <authorList>
            <person name="Jinkerson R.E."/>
            <person name="D'Adamo S."/>
            <person name="Posewitz M.C."/>
        </authorList>
    </citation>
    <scope>NUCLEOTIDE SEQUENCE</scope>
    <source>
        <strain evidence="5">GSL018</strain>
    </source>
</reference>
<dbReference type="InterPro" id="IPR015915">
    <property type="entry name" value="Kelch-typ_b-propeller"/>
</dbReference>
<dbReference type="Pfam" id="PF10102">
    <property type="entry name" value="DUF2341"/>
    <property type="match status" value="1"/>
</dbReference>
<dbReference type="SUPFAM" id="SSF49899">
    <property type="entry name" value="Concanavalin A-like lectins/glucanases"/>
    <property type="match status" value="1"/>
</dbReference>
<feature type="domain" description="DUF2341" evidence="4">
    <location>
        <begin position="1106"/>
        <end position="1187"/>
    </location>
</feature>
<feature type="compositionally biased region" description="Polar residues" evidence="3">
    <location>
        <begin position="1"/>
        <end position="20"/>
    </location>
</feature>
<evidence type="ECO:0000256" key="3">
    <source>
        <dbReference type="SAM" id="MobiDB-lite"/>
    </source>
</evidence>
<dbReference type="Gene3D" id="2.60.40.10">
    <property type="entry name" value="Immunoglobulins"/>
    <property type="match status" value="1"/>
</dbReference>